<accession>A0A344LJC9</accession>
<feature type="domain" description="ATP-grasp" evidence="5">
    <location>
        <begin position="84"/>
        <end position="292"/>
    </location>
</feature>
<dbReference type="Pfam" id="PF18603">
    <property type="entry name" value="LAL_C2"/>
    <property type="match status" value="1"/>
</dbReference>
<dbReference type="Gene3D" id="3.40.50.20">
    <property type="match status" value="1"/>
</dbReference>
<dbReference type="OrthoDB" id="24041at2"/>
<evidence type="ECO:0000313" key="6">
    <source>
        <dbReference type="EMBL" id="AXB48153.1"/>
    </source>
</evidence>
<evidence type="ECO:0000259" key="5">
    <source>
        <dbReference type="PROSITE" id="PS50975"/>
    </source>
</evidence>
<protein>
    <submittedName>
        <fullName evidence="6">Argininosuccinate lyase</fullName>
    </submittedName>
</protein>
<keyword evidence="6" id="KW-0456">Lyase</keyword>
<dbReference type="InterPro" id="IPR013815">
    <property type="entry name" value="ATP_grasp_subdomain_1"/>
</dbReference>
<dbReference type="InterPro" id="IPR052032">
    <property type="entry name" value="ATP-dep_AA_Ligase"/>
</dbReference>
<dbReference type="GO" id="GO:0046872">
    <property type="term" value="F:metal ion binding"/>
    <property type="evidence" value="ECO:0007669"/>
    <property type="project" value="InterPro"/>
</dbReference>
<dbReference type="PANTHER" id="PTHR43585:SF2">
    <property type="entry name" value="ATP-GRASP ENZYME FSQD"/>
    <property type="match status" value="1"/>
</dbReference>
<keyword evidence="1" id="KW-0436">Ligase</keyword>
<dbReference type="InterPro" id="IPR040570">
    <property type="entry name" value="LAL_C2"/>
</dbReference>
<dbReference type="PANTHER" id="PTHR43585">
    <property type="entry name" value="FUMIPYRROLE BIOSYNTHESIS PROTEIN C"/>
    <property type="match status" value="1"/>
</dbReference>
<organism evidence="6 7">
    <name type="scientific">Amycolatopsis albispora</name>
    <dbReference type="NCBI Taxonomy" id="1804986"/>
    <lineage>
        <taxon>Bacteria</taxon>
        <taxon>Bacillati</taxon>
        <taxon>Actinomycetota</taxon>
        <taxon>Actinomycetes</taxon>
        <taxon>Pseudonocardiales</taxon>
        <taxon>Pseudonocardiaceae</taxon>
        <taxon>Amycolatopsis</taxon>
    </lineage>
</organism>
<dbReference type="RefSeq" id="WP_113697223.1">
    <property type="nucleotide sequence ID" value="NZ_CP015163.1"/>
</dbReference>
<dbReference type="Proteomes" id="UP000250434">
    <property type="component" value="Chromosome"/>
</dbReference>
<evidence type="ECO:0000256" key="2">
    <source>
        <dbReference type="ARBA" id="ARBA00022741"/>
    </source>
</evidence>
<evidence type="ECO:0000256" key="3">
    <source>
        <dbReference type="ARBA" id="ARBA00022840"/>
    </source>
</evidence>
<dbReference type="Gene3D" id="3.30.470.20">
    <property type="entry name" value="ATP-grasp fold, B domain"/>
    <property type="match status" value="1"/>
</dbReference>
<keyword evidence="2 4" id="KW-0547">Nucleotide-binding</keyword>
<dbReference type="PROSITE" id="PS50975">
    <property type="entry name" value="ATP_GRASP"/>
    <property type="match status" value="1"/>
</dbReference>
<name>A0A344LJC9_9PSEU</name>
<keyword evidence="3 4" id="KW-0067">ATP-binding</keyword>
<proteinExistence type="predicted"/>
<dbReference type="KEGG" id="aab:A4R43_41690"/>
<evidence type="ECO:0000313" key="7">
    <source>
        <dbReference type="Proteomes" id="UP000250434"/>
    </source>
</evidence>
<dbReference type="GO" id="GO:0016829">
    <property type="term" value="F:lyase activity"/>
    <property type="evidence" value="ECO:0007669"/>
    <property type="project" value="UniProtKB-KW"/>
</dbReference>
<dbReference type="Pfam" id="PF13535">
    <property type="entry name" value="ATP-grasp_4"/>
    <property type="match status" value="1"/>
</dbReference>
<dbReference type="GO" id="GO:0016874">
    <property type="term" value="F:ligase activity"/>
    <property type="evidence" value="ECO:0007669"/>
    <property type="project" value="UniProtKB-KW"/>
</dbReference>
<gene>
    <name evidence="6" type="ORF">A4R43_41690</name>
</gene>
<dbReference type="GO" id="GO:0005524">
    <property type="term" value="F:ATP binding"/>
    <property type="evidence" value="ECO:0007669"/>
    <property type="project" value="UniProtKB-UniRule"/>
</dbReference>
<dbReference type="InterPro" id="IPR011761">
    <property type="entry name" value="ATP-grasp"/>
</dbReference>
<keyword evidence="7" id="KW-1185">Reference proteome</keyword>
<evidence type="ECO:0000256" key="4">
    <source>
        <dbReference type="PROSITE-ProRule" id="PRU00409"/>
    </source>
</evidence>
<dbReference type="Gene3D" id="3.30.1490.20">
    <property type="entry name" value="ATP-grasp fold, A domain"/>
    <property type="match status" value="1"/>
</dbReference>
<dbReference type="SUPFAM" id="SSF56059">
    <property type="entry name" value="Glutathione synthetase ATP-binding domain-like"/>
    <property type="match status" value="1"/>
</dbReference>
<reference evidence="6 7" key="1">
    <citation type="submission" date="2016-04" db="EMBL/GenBank/DDBJ databases">
        <title>Complete genome sequence and analysis of deep-sea sediment isolate, Amycolatopsis sp. WP1.</title>
        <authorList>
            <person name="Wang H."/>
            <person name="Chen S."/>
            <person name="Wu Q."/>
        </authorList>
    </citation>
    <scope>NUCLEOTIDE SEQUENCE [LARGE SCALE GENOMIC DNA]</scope>
    <source>
        <strain evidence="6 7">WP1</strain>
    </source>
</reference>
<dbReference type="EMBL" id="CP015163">
    <property type="protein sequence ID" value="AXB48153.1"/>
    <property type="molecule type" value="Genomic_DNA"/>
</dbReference>
<sequence>MTIVLLEALSFGLGRLADAAAAAGQRLVLCTGDRSIYRHELSRCELEVIDVDTFDANACAQVLSALPDLAGLISSTDTWAVPGARLAAEFGLPGPSVDAVRTLRDKARVRQLLHARGLSRGTAVDAVPSLIGFPLVVKDSAGTSSREVSLVHSAAELRAVLSSAGPLKGRLIAEPYVAGPVYSAETLTWQGETRLLGVSSRQLSREFRFREESAAFPVAFGGKDTDVLRSWVSEVLAVAGHTRGFAHVEFVLTGAGPELVEINARIGGALVGEALCRALGTNVYEAMVQLALGTRPLLLDAVVPGGPAVAFSLIYPARPGRLEGWSGLDALAAHPGDPEWYPTAAVGDTVTTLADQRACTGLVLVQGDTAELAAHRAHAAAATIHPIMS</sequence>
<evidence type="ECO:0000256" key="1">
    <source>
        <dbReference type="ARBA" id="ARBA00022598"/>
    </source>
</evidence>
<dbReference type="AlphaFoldDB" id="A0A344LJC9"/>